<protein>
    <recommendedName>
        <fullName evidence="1">PPM-type phosphatase domain-containing protein</fullName>
    </recommendedName>
</protein>
<dbReference type="SUPFAM" id="SSF81606">
    <property type="entry name" value="PP2C-like"/>
    <property type="match status" value="1"/>
</dbReference>
<evidence type="ECO:0000313" key="2">
    <source>
        <dbReference type="EMBL" id="OWM84469.1"/>
    </source>
</evidence>
<comment type="caution">
    <text evidence="2">The sequence shown here is derived from an EMBL/GenBank/DDBJ whole genome shotgun (WGS) entry which is preliminary data.</text>
</comment>
<dbReference type="CDD" id="cd00143">
    <property type="entry name" value="PP2Cc"/>
    <property type="match status" value="1"/>
</dbReference>
<dbReference type="InterPro" id="IPR036457">
    <property type="entry name" value="PPM-type-like_dom_sf"/>
</dbReference>
<dbReference type="AlphaFoldDB" id="A0A218XIG5"/>
<organism evidence="2 3">
    <name type="scientific">Punica granatum</name>
    <name type="common">Pomegranate</name>
    <dbReference type="NCBI Taxonomy" id="22663"/>
    <lineage>
        <taxon>Eukaryota</taxon>
        <taxon>Viridiplantae</taxon>
        <taxon>Streptophyta</taxon>
        <taxon>Embryophyta</taxon>
        <taxon>Tracheophyta</taxon>
        <taxon>Spermatophyta</taxon>
        <taxon>Magnoliopsida</taxon>
        <taxon>eudicotyledons</taxon>
        <taxon>Gunneridae</taxon>
        <taxon>Pentapetalae</taxon>
        <taxon>rosids</taxon>
        <taxon>malvids</taxon>
        <taxon>Myrtales</taxon>
        <taxon>Lythraceae</taxon>
        <taxon>Punica</taxon>
    </lineage>
</organism>
<dbReference type="PANTHER" id="PTHR13832">
    <property type="entry name" value="PROTEIN PHOSPHATASE 2C"/>
    <property type="match status" value="1"/>
</dbReference>
<dbReference type="GO" id="GO:0004722">
    <property type="term" value="F:protein serine/threonine phosphatase activity"/>
    <property type="evidence" value="ECO:0007669"/>
    <property type="project" value="InterPro"/>
</dbReference>
<name>A0A218XIG5_PUNGR</name>
<evidence type="ECO:0000313" key="3">
    <source>
        <dbReference type="Proteomes" id="UP000197138"/>
    </source>
</evidence>
<sequence length="169" mass="18613">MEDVYICVDNFAHDYGFENLSSGPNAFYGHGGKHAIDFACCHLLMIILEDEDFRHEIKKVITSAFLQTDVAFAEACSLDAALASGTIALAVTVMRRLLVVANAGDCRAVLCRRGKAIEMSMDHKPICVKERKRIGAFGGYVYDGANSLHPGENDAAEDVANRYFEKNKF</sequence>
<dbReference type="Proteomes" id="UP000197138">
    <property type="component" value="Unassembled WGS sequence"/>
</dbReference>
<gene>
    <name evidence="2" type="ORF">CDL15_Pgr000909</name>
</gene>
<feature type="domain" description="PPM-type phosphatase" evidence="1">
    <location>
        <begin position="1"/>
        <end position="169"/>
    </location>
</feature>
<dbReference type="InterPro" id="IPR015655">
    <property type="entry name" value="PP2C"/>
</dbReference>
<evidence type="ECO:0000259" key="1">
    <source>
        <dbReference type="PROSITE" id="PS51746"/>
    </source>
</evidence>
<proteinExistence type="predicted"/>
<dbReference type="Pfam" id="PF00481">
    <property type="entry name" value="PP2C"/>
    <property type="match status" value="1"/>
</dbReference>
<reference evidence="3" key="1">
    <citation type="journal article" date="2017" name="Plant J.">
        <title>The pomegranate (Punica granatum L.) genome and the genomics of punicalagin biosynthesis.</title>
        <authorList>
            <person name="Qin G."/>
            <person name="Xu C."/>
            <person name="Ming R."/>
            <person name="Tang H."/>
            <person name="Guyot R."/>
            <person name="Kramer E.M."/>
            <person name="Hu Y."/>
            <person name="Yi X."/>
            <person name="Qi Y."/>
            <person name="Xu X."/>
            <person name="Gao Z."/>
            <person name="Pan H."/>
            <person name="Jian J."/>
            <person name="Tian Y."/>
            <person name="Yue Z."/>
            <person name="Xu Y."/>
        </authorList>
    </citation>
    <scope>NUCLEOTIDE SEQUENCE [LARGE SCALE GENOMIC DNA]</scope>
    <source>
        <strain evidence="3">cv. Dabenzi</strain>
    </source>
</reference>
<accession>A0A218XIG5</accession>
<dbReference type="EMBL" id="MTKT01001357">
    <property type="protein sequence ID" value="OWM84469.1"/>
    <property type="molecule type" value="Genomic_DNA"/>
</dbReference>
<dbReference type="InterPro" id="IPR001932">
    <property type="entry name" value="PPM-type_phosphatase-like_dom"/>
</dbReference>
<dbReference type="PROSITE" id="PS51746">
    <property type="entry name" value="PPM_2"/>
    <property type="match status" value="1"/>
</dbReference>
<dbReference type="PANTHER" id="PTHR13832:SF790">
    <property type="entry name" value="PROTEIN PHOSPHATASE 2C 22-RELATED"/>
    <property type="match status" value="1"/>
</dbReference>
<dbReference type="SMART" id="SM00332">
    <property type="entry name" value="PP2Cc"/>
    <property type="match status" value="1"/>
</dbReference>
<dbReference type="Gene3D" id="3.60.40.10">
    <property type="entry name" value="PPM-type phosphatase domain"/>
    <property type="match status" value="1"/>
</dbReference>